<evidence type="ECO:0000313" key="2">
    <source>
        <dbReference type="Proteomes" id="UP000887116"/>
    </source>
</evidence>
<dbReference type="EMBL" id="BMAO01037127">
    <property type="protein sequence ID" value="GFR15485.1"/>
    <property type="molecule type" value="Genomic_DNA"/>
</dbReference>
<evidence type="ECO:0000313" key="1">
    <source>
        <dbReference type="EMBL" id="GFR15485.1"/>
    </source>
</evidence>
<dbReference type="AlphaFoldDB" id="A0A8X6H5F0"/>
<sequence length="141" mass="16461">MCCSKLTKDQIVELLLITRLKDPPKDLRTELLLTSALKKLREALEKKQKRRKRKYRGIKMKIEEKKDYSSIPEEKIDTEDLLGLNNFFTDLKTVSSSDTAGQKFCTVVSVICLEAVFYDLCFIEVDQKVSTYLLKTYLKWI</sequence>
<gene>
    <name evidence="1" type="primary">NCL1_46547</name>
    <name evidence="1" type="ORF">TNCT_306131</name>
</gene>
<name>A0A8X6H5F0_TRICU</name>
<proteinExistence type="predicted"/>
<organism evidence="1 2">
    <name type="scientific">Trichonephila clavata</name>
    <name type="common">Joro spider</name>
    <name type="synonym">Nephila clavata</name>
    <dbReference type="NCBI Taxonomy" id="2740835"/>
    <lineage>
        <taxon>Eukaryota</taxon>
        <taxon>Metazoa</taxon>
        <taxon>Ecdysozoa</taxon>
        <taxon>Arthropoda</taxon>
        <taxon>Chelicerata</taxon>
        <taxon>Arachnida</taxon>
        <taxon>Araneae</taxon>
        <taxon>Araneomorphae</taxon>
        <taxon>Entelegynae</taxon>
        <taxon>Araneoidea</taxon>
        <taxon>Nephilidae</taxon>
        <taxon>Trichonephila</taxon>
    </lineage>
</organism>
<keyword evidence="2" id="KW-1185">Reference proteome</keyword>
<accession>A0A8X6H5F0</accession>
<protein>
    <submittedName>
        <fullName evidence="1">Uncharacterized protein</fullName>
    </submittedName>
</protein>
<dbReference type="Proteomes" id="UP000887116">
    <property type="component" value="Unassembled WGS sequence"/>
</dbReference>
<reference evidence="1" key="1">
    <citation type="submission" date="2020-07" db="EMBL/GenBank/DDBJ databases">
        <title>Multicomponent nature underlies the extraordinary mechanical properties of spider dragline silk.</title>
        <authorList>
            <person name="Kono N."/>
            <person name="Nakamura H."/>
            <person name="Mori M."/>
            <person name="Yoshida Y."/>
            <person name="Ohtoshi R."/>
            <person name="Malay A.D."/>
            <person name="Moran D.A.P."/>
            <person name="Tomita M."/>
            <person name="Numata K."/>
            <person name="Arakawa K."/>
        </authorList>
    </citation>
    <scope>NUCLEOTIDE SEQUENCE</scope>
</reference>
<comment type="caution">
    <text evidence="1">The sequence shown here is derived from an EMBL/GenBank/DDBJ whole genome shotgun (WGS) entry which is preliminary data.</text>
</comment>